<keyword evidence="4" id="KW-1185">Reference proteome</keyword>
<proteinExistence type="predicted"/>
<dbReference type="AlphaFoldDB" id="A0A2R5GJ20"/>
<evidence type="ECO:0000256" key="2">
    <source>
        <dbReference type="SAM" id="Phobius"/>
    </source>
</evidence>
<keyword evidence="2" id="KW-1133">Transmembrane helix</keyword>
<reference evidence="3 4" key="1">
    <citation type="submission" date="2017-12" db="EMBL/GenBank/DDBJ databases">
        <title>Sequencing, de novo assembly and annotation of complete genome of a new Thraustochytrid species, strain FCC1311.</title>
        <authorList>
            <person name="Sedici K."/>
            <person name="Godart F."/>
            <person name="Aiese Cigliano R."/>
            <person name="Sanseverino W."/>
            <person name="Barakat M."/>
            <person name="Ortet P."/>
            <person name="Marechal E."/>
            <person name="Cagnac O."/>
            <person name="Amato A."/>
        </authorList>
    </citation>
    <scope>NUCLEOTIDE SEQUENCE [LARGE SCALE GENOMIC DNA]</scope>
</reference>
<evidence type="ECO:0000256" key="1">
    <source>
        <dbReference type="SAM" id="MobiDB-lite"/>
    </source>
</evidence>
<evidence type="ECO:0000313" key="4">
    <source>
        <dbReference type="Proteomes" id="UP000241890"/>
    </source>
</evidence>
<keyword evidence="2" id="KW-0472">Membrane</keyword>
<feature type="region of interest" description="Disordered" evidence="1">
    <location>
        <begin position="115"/>
        <end position="200"/>
    </location>
</feature>
<gene>
    <name evidence="3" type="ORF">FCC1311_048742</name>
</gene>
<comment type="caution">
    <text evidence="3">The sequence shown here is derived from an EMBL/GenBank/DDBJ whole genome shotgun (WGS) entry which is preliminary data.</text>
</comment>
<keyword evidence="2" id="KW-0812">Transmembrane</keyword>
<feature type="region of interest" description="Disordered" evidence="1">
    <location>
        <begin position="1"/>
        <end position="23"/>
    </location>
</feature>
<organism evidence="3 4">
    <name type="scientific">Hondaea fermentalgiana</name>
    <dbReference type="NCBI Taxonomy" id="2315210"/>
    <lineage>
        <taxon>Eukaryota</taxon>
        <taxon>Sar</taxon>
        <taxon>Stramenopiles</taxon>
        <taxon>Bigyra</taxon>
        <taxon>Labyrinthulomycetes</taxon>
        <taxon>Thraustochytrida</taxon>
        <taxon>Thraustochytriidae</taxon>
        <taxon>Hondaea</taxon>
    </lineage>
</organism>
<feature type="compositionally biased region" description="Polar residues" evidence="1">
    <location>
        <begin position="61"/>
        <end position="88"/>
    </location>
</feature>
<dbReference type="EMBL" id="BEYU01000046">
    <property type="protein sequence ID" value="GBG28653.1"/>
    <property type="molecule type" value="Genomic_DNA"/>
</dbReference>
<sequence length="200" mass="20238">MPRADVENGDGLRSPIADSPPSGAYAQARAALSGKSKALLALFVLALLGVVAAIAATTMSGSRLSSNDGTTPVNNLESGSEPTESPTTDGIVISPGGEATVAPSTVEPEWDYYYSTDDTPSPTAQPTAPTVPTPEPTMAPTPPTASPTPAPTMAPTPPTPSPTPAPTLAPTMAPTPKPTNAPTNFPTGSPTLKPTRWQRG</sequence>
<name>A0A2R5GJ20_9STRA</name>
<accession>A0A2R5GJ20</accession>
<protein>
    <submittedName>
        <fullName evidence="3">Uncharacterized protein</fullName>
    </submittedName>
</protein>
<feature type="transmembrane region" description="Helical" evidence="2">
    <location>
        <begin position="38"/>
        <end position="56"/>
    </location>
</feature>
<evidence type="ECO:0000313" key="3">
    <source>
        <dbReference type="EMBL" id="GBG28653.1"/>
    </source>
</evidence>
<dbReference type="Proteomes" id="UP000241890">
    <property type="component" value="Unassembled WGS sequence"/>
</dbReference>
<feature type="region of interest" description="Disordered" evidence="1">
    <location>
        <begin position="61"/>
        <end position="103"/>
    </location>
</feature>
<feature type="compositionally biased region" description="Pro residues" evidence="1">
    <location>
        <begin position="129"/>
        <end position="179"/>
    </location>
</feature>
<feature type="compositionally biased region" description="Low complexity" evidence="1">
    <location>
        <begin position="119"/>
        <end position="128"/>
    </location>
</feature>
<dbReference type="InParanoid" id="A0A2R5GJ20"/>
<dbReference type="PRINTS" id="PR01217">
    <property type="entry name" value="PRICHEXTENSN"/>
</dbReference>